<gene>
    <name evidence="1" type="ORF">GCM10011376_08790</name>
</gene>
<accession>A0ABQ3HHV1</accession>
<organism evidence="1 2">
    <name type="scientific">Nocardioides flavus</name>
    <name type="common">ex Wang et al. 2016</name>
    <dbReference type="NCBI Taxonomy" id="2058780"/>
    <lineage>
        <taxon>Bacteria</taxon>
        <taxon>Bacillati</taxon>
        <taxon>Actinomycetota</taxon>
        <taxon>Actinomycetes</taxon>
        <taxon>Propionibacteriales</taxon>
        <taxon>Nocardioidaceae</taxon>
        <taxon>Nocardioides</taxon>
    </lineage>
</organism>
<reference evidence="2" key="1">
    <citation type="journal article" date="2019" name="Int. J. Syst. Evol. Microbiol.">
        <title>The Global Catalogue of Microorganisms (GCM) 10K type strain sequencing project: providing services to taxonomists for standard genome sequencing and annotation.</title>
        <authorList>
            <consortium name="The Broad Institute Genomics Platform"/>
            <consortium name="The Broad Institute Genome Sequencing Center for Infectious Disease"/>
            <person name="Wu L."/>
            <person name="Ma J."/>
        </authorList>
    </citation>
    <scope>NUCLEOTIDE SEQUENCE [LARGE SCALE GENOMIC DNA]</scope>
    <source>
        <strain evidence="2">CGMCC 1.12791</strain>
    </source>
</reference>
<evidence type="ECO:0000313" key="2">
    <source>
        <dbReference type="Proteomes" id="UP000597341"/>
    </source>
</evidence>
<proteinExistence type="predicted"/>
<dbReference type="RefSeq" id="WP_191278094.1">
    <property type="nucleotide sequence ID" value="NZ_BNAD01000001.1"/>
</dbReference>
<sequence length="453" mass="48192">MNDFNEVLRSLSGDDPRGNIAMLKGAVKEQLTETDSRVEVELTDHFNHAYVPDLVLSWPGTSERRHMFLRTAFREADMARDIDVLGEDRPIFMSLDRLPDEPPRDELVTRAKATNSLVTDPYGLEVLEEVAEAKPVVSLFNHAILQGGRGVVTSRDALDTGTSVDAGFDGARGGDAGATSAAIEAAASVLDSHRAGQVNRLLHAVWVGSGGSGSSFPGGAGITAVLDAESLRFVLELPDIEDDDFWVRLGSGLTTGRLCELQDFPPSENFQKLLRGAASRLESKACRVLGGRGAAPTPLWSVATGSLVLSVNTDDVYFAPFAAKSLPAPEGDTPSATVRDLQERASSAEIRLGEVRLSNGSHTIAYGAEDGVDLAEADDLEMLENVLTSAALVSASAYAGTREVKCNFVTRTAAGNSSSKFLLSELVDIAVPLLIAPEAPVMEAVEELLTRSL</sequence>
<keyword evidence="2" id="KW-1185">Reference proteome</keyword>
<dbReference type="Proteomes" id="UP000597341">
    <property type="component" value="Unassembled WGS sequence"/>
</dbReference>
<protein>
    <submittedName>
        <fullName evidence="1">Uncharacterized protein</fullName>
    </submittedName>
</protein>
<name>A0ABQ3HHV1_9ACTN</name>
<comment type="caution">
    <text evidence="1">The sequence shown here is derived from an EMBL/GenBank/DDBJ whole genome shotgun (WGS) entry which is preliminary data.</text>
</comment>
<dbReference type="EMBL" id="BNAD01000001">
    <property type="protein sequence ID" value="GHE16269.1"/>
    <property type="molecule type" value="Genomic_DNA"/>
</dbReference>
<evidence type="ECO:0000313" key="1">
    <source>
        <dbReference type="EMBL" id="GHE16269.1"/>
    </source>
</evidence>